<dbReference type="GO" id="GO:0000272">
    <property type="term" value="P:polysaccharide catabolic process"/>
    <property type="evidence" value="ECO:0007669"/>
    <property type="project" value="InterPro"/>
</dbReference>
<reference evidence="1" key="1">
    <citation type="submission" date="2018-06" db="EMBL/GenBank/DDBJ databases">
        <authorList>
            <person name="Zhirakovskaya E."/>
        </authorList>
    </citation>
    <scope>NUCLEOTIDE SEQUENCE</scope>
</reference>
<proteinExistence type="predicted"/>
<protein>
    <recommendedName>
        <fullName evidence="2">Dockerin domain-containing protein</fullName>
    </recommendedName>
</protein>
<dbReference type="InterPro" id="IPR036439">
    <property type="entry name" value="Dockerin_dom_sf"/>
</dbReference>
<dbReference type="SUPFAM" id="SSF63446">
    <property type="entry name" value="Type I dockerin domain"/>
    <property type="match status" value="1"/>
</dbReference>
<sequence>MAQIQVLNSYLQLDADGDINQGGAVNMMDLFIATQMVLGLKTPTAEEFLRGDVAPLNAGVPDLDAVINTADLMLIQRDFFGPVSF</sequence>
<dbReference type="Gene3D" id="1.10.1330.10">
    <property type="entry name" value="Dockerin domain"/>
    <property type="match status" value="1"/>
</dbReference>
<dbReference type="EMBL" id="UOFE01000036">
    <property type="protein sequence ID" value="VAW53958.1"/>
    <property type="molecule type" value="Genomic_DNA"/>
</dbReference>
<dbReference type="AlphaFoldDB" id="A0A3B0WD79"/>
<name>A0A3B0WD79_9ZZZZ</name>
<organism evidence="1">
    <name type="scientific">hydrothermal vent metagenome</name>
    <dbReference type="NCBI Taxonomy" id="652676"/>
    <lineage>
        <taxon>unclassified sequences</taxon>
        <taxon>metagenomes</taxon>
        <taxon>ecological metagenomes</taxon>
    </lineage>
</organism>
<accession>A0A3B0WD79</accession>
<evidence type="ECO:0000313" key="1">
    <source>
        <dbReference type="EMBL" id="VAW53958.1"/>
    </source>
</evidence>
<gene>
    <name evidence="1" type="ORF">MNBD_GAMMA05-1607</name>
</gene>
<evidence type="ECO:0008006" key="2">
    <source>
        <dbReference type="Google" id="ProtNLM"/>
    </source>
</evidence>